<dbReference type="Pfam" id="PF08318">
    <property type="entry name" value="COG4_m"/>
    <property type="match status" value="1"/>
</dbReference>
<feature type="compositionally biased region" description="Polar residues" evidence="9">
    <location>
        <begin position="660"/>
        <end position="669"/>
    </location>
</feature>
<dbReference type="Gene3D" id="1.20.58.1970">
    <property type="match status" value="1"/>
</dbReference>
<keyword evidence="7" id="KW-0472">Membrane</keyword>
<proteinExistence type="inferred from homology"/>
<gene>
    <name evidence="11" type="ORF">FH972_023119</name>
</gene>
<evidence type="ECO:0000313" key="11">
    <source>
        <dbReference type="EMBL" id="KAB8346067.1"/>
    </source>
</evidence>
<dbReference type="InterPro" id="IPR048682">
    <property type="entry name" value="COG4"/>
</dbReference>
<evidence type="ECO:0000256" key="3">
    <source>
        <dbReference type="ARBA" id="ARBA00020975"/>
    </source>
</evidence>
<keyword evidence="5" id="KW-0653">Protein transport</keyword>
<dbReference type="InterPro" id="IPR013167">
    <property type="entry name" value="COG4_M"/>
</dbReference>
<evidence type="ECO:0000313" key="12">
    <source>
        <dbReference type="Proteomes" id="UP000327013"/>
    </source>
</evidence>
<comment type="subcellular location">
    <subcellularLocation>
        <location evidence="1">Golgi apparatus membrane</location>
        <topology evidence="1">Peripheral membrane protein</topology>
    </subcellularLocation>
</comment>
<evidence type="ECO:0000256" key="7">
    <source>
        <dbReference type="ARBA" id="ARBA00023136"/>
    </source>
</evidence>
<reference evidence="11 12" key="1">
    <citation type="submission" date="2019-06" db="EMBL/GenBank/DDBJ databases">
        <title>A chromosomal-level reference genome of Carpinus fangiana (Coryloideae, Betulaceae).</title>
        <authorList>
            <person name="Yang X."/>
            <person name="Wang Z."/>
            <person name="Zhang L."/>
            <person name="Hao G."/>
            <person name="Liu J."/>
            <person name="Yang Y."/>
        </authorList>
    </citation>
    <scope>NUCLEOTIDE SEQUENCE [LARGE SCALE GENOMIC DNA]</scope>
    <source>
        <strain evidence="11">Cfa_2016G</strain>
        <tissue evidence="11">Leaf</tissue>
    </source>
</reference>
<evidence type="ECO:0000259" key="10">
    <source>
        <dbReference type="SMART" id="SM00762"/>
    </source>
</evidence>
<comment type="caution">
    <text evidence="11">The sequence shown here is derived from an EMBL/GenBank/DDBJ whole genome shotgun (WGS) entry which is preliminary data.</text>
</comment>
<accession>A0A5N6KUN9</accession>
<feature type="region of interest" description="Disordered" evidence="9">
    <location>
        <begin position="353"/>
        <end position="374"/>
    </location>
</feature>
<evidence type="ECO:0000256" key="8">
    <source>
        <dbReference type="ARBA" id="ARBA00031340"/>
    </source>
</evidence>
<dbReference type="EMBL" id="VIBQ01000013">
    <property type="protein sequence ID" value="KAB8346067.1"/>
    <property type="molecule type" value="Genomic_DNA"/>
</dbReference>
<organism evidence="11 12">
    <name type="scientific">Carpinus fangiana</name>
    <dbReference type="NCBI Taxonomy" id="176857"/>
    <lineage>
        <taxon>Eukaryota</taxon>
        <taxon>Viridiplantae</taxon>
        <taxon>Streptophyta</taxon>
        <taxon>Embryophyta</taxon>
        <taxon>Tracheophyta</taxon>
        <taxon>Spermatophyta</taxon>
        <taxon>Magnoliopsida</taxon>
        <taxon>eudicotyledons</taxon>
        <taxon>Gunneridae</taxon>
        <taxon>Pentapetalae</taxon>
        <taxon>rosids</taxon>
        <taxon>fabids</taxon>
        <taxon>Fagales</taxon>
        <taxon>Betulaceae</taxon>
        <taxon>Carpinus</taxon>
    </lineage>
</organism>
<protein>
    <recommendedName>
        <fullName evidence="3">Conserved oligomeric Golgi complex subunit 4</fullName>
    </recommendedName>
    <alternativeName>
        <fullName evidence="8">Component of oligomeric Golgi complex 4</fullName>
    </alternativeName>
</protein>
<evidence type="ECO:0000256" key="6">
    <source>
        <dbReference type="ARBA" id="ARBA00023034"/>
    </source>
</evidence>
<feature type="compositionally biased region" description="Low complexity" evidence="9">
    <location>
        <begin position="8"/>
        <end position="21"/>
    </location>
</feature>
<dbReference type="Proteomes" id="UP000327013">
    <property type="component" value="Unassembled WGS sequence"/>
</dbReference>
<dbReference type="InterPro" id="IPR048680">
    <property type="entry name" value="COG4_N"/>
</dbReference>
<evidence type="ECO:0000256" key="2">
    <source>
        <dbReference type="ARBA" id="ARBA00009215"/>
    </source>
</evidence>
<dbReference type="PANTHER" id="PTHR24016:SF0">
    <property type="entry name" value="CONSERVED OLIGOMERIC GOLGI COMPLEX SUBUNIT 4"/>
    <property type="match status" value="1"/>
</dbReference>
<name>A0A5N6KUN9_9ROSI</name>
<comment type="similarity">
    <text evidence="2">Belongs to the COG4 family.</text>
</comment>
<evidence type="ECO:0000256" key="9">
    <source>
        <dbReference type="SAM" id="MobiDB-lite"/>
    </source>
</evidence>
<evidence type="ECO:0000256" key="1">
    <source>
        <dbReference type="ARBA" id="ARBA00004395"/>
    </source>
</evidence>
<evidence type="ECO:0000256" key="5">
    <source>
        <dbReference type="ARBA" id="ARBA00022927"/>
    </source>
</evidence>
<dbReference type="Pfam" id="PF20663">
    <property type="entry name" value="COG4_N"/>
    <property type="match status" value="1"/>
</dbReference>
<keyword evidence="6" id="KW-0333">Golgi apparatus</keyword>
<feature type="region of interest" description="Disordered" evidence="9">
    <location>
        <begin position="660"/>
        <end position="682"/>
    </location>
</feature>
<dbReference type="AlphaFoldDB" id="A0A5N6KUN9"/>
<evidence type="ECO:0000256" key="4">
    <source>
        <dbReference type="ARBA" id="ARBA00022448"/>
    </source>
</evidence>
<feature type="domain" description="COG4 transport protein middle alpha-helical bundle" evidence="10">
    <location>
        <begin position="194"/>
        <end position="536"/>
    </location>
</feature>
<dbReference type="SMART" id="SM00762">
    <property type="entry name" value="Cog4"/>
    <property type="match status" value="1"/>
</dbReference>
<keyword evidence="4" id="KW-0813">Transport</keyword>
<dbReference type="OrthoDB" id="47059at2759"/>
<dbReference type="PANTHER" id="PTHR24016">
    <property type="entry name" value="CONSERVED OLIGOMERIC GOLGI COMPLEX SUBUNIT 4"/>
    <property type="match status" value="1"/>
</dbReference>
<keyword evidence="12" id="KW-1185">Reference proteome</keyword>
<sequence>MSKAGGFSPTSPSRPASSPTALKRYPSTHAIPTVHTASNANDLRVALANLNTRHTDITSQLDSVLASQNGFSRQVARVDLSRARLTKLSHSARALSQGNLASASQTASRISAAVERLDLEQSRVKATLAVVEQVAELKACVLGVVGSMGAPQDWETAAEYLSRASKIPPEVVNSGFAEQVVPTAEVPDPPAATLDHAARSLCQLFLREFEKAVEEGDGARITRFFKMFPLIGRSKEGLAAYGKYVCTGVASRARQNMHGAGRATDGYFYATALTRLFEHIAQVVDGHSNLVERHYGRGTMVKVMERLHAEADVQGGIILDTWSDERTIDRKLTEVKSYAFTFLVQSFLNVPNRSGTPRSASPAPGRKVAEQKEEGIEMKEVDSILNDITAMLGHWSLYQRFVSSRAAEAEHDNTDNAEEPPLQMPPFLAESNLPKKVTKHLIEPFGTFTTFFLRRSVEKAFQLDESPSGLTLHPNKPISANPPFITSAVDDVMYMVSQVIQRSLATSQGNLMTGILATVGRVLGSDFIGMIQRKMRDESYPKAAIQGAMPPEHKIIEFLVLINNLDIATEYIRRIVHQQLDVQPSANGNDAAGGARTLVELFPMGRESHAVRQSLVNLENGFAGKATELVNDGLAVAFSQVMKPRLRPLLNEIFREADYTTSDTSNGHRNGNGNGYDEEDEDEMTRADIVKTRFERGWSGIVRPMKQILSERNAERLMVTAIAYLSNLLEKRIWSYQGRVSEAGTLKLEQNVSDIANGALKGEHFKLREQFSRCFQIVTIMTMEEEEWDEVKINEGGDGWVLNEDERERARSMIMS</sequence>
<dbReference type="GO" id="GO:0015031">
    <property type="term" value="P:protein transport"/>
    <property type="evidence" value="ECO:0007669"/>
    <property type="project" value="UniProtKB-KW"/>
</dbReference>
<dbReference type="GO" id="GO:0000139">
    <property type="term" value="C:Golgi membrane"/>
    <property type="evidence" value="ECO:0007669"/>
    <property type="project" value="UniProtKB-SubCell"/>
</dbReference>
<dbReference type="InterPro" id="IPR048684">
    <property type="entry name" value="COG4_C"/>
</dbReference>
<dbReference type="Pfam" id="PF20662">
    <property type="entry name" value="COG4_C"/>
    <property type="match status" value="1"/>
</dbReference>
<feature type="region of interest" description="Disordered" evidence="9">
    <location>
        <begin position="1"/>
        <end position="23"/>
    </location>
</feature>